<accession>A0AAD9XS85</accession>
<gene>
    <name evidence="2" type="ORF">Ddye_002791</name>
</gene>
<organism evidence="2 3">
    <name type="scientific">Dipteronia dyeriana</name>
    <dbReference type="NCBI Taxonomy" id="168575"/>
    <lineage>
        <taxon>Eukaryota</taxon>
        <taxon>Viridiplantae</taxon>
        <taxon>Streptophyta</taxon>
        <taxon>Embryophyta</taxon>
        <taxon>Tracheophyta</taxon>
        <taxon>Spermatophyta</taxon>
        <taxon>Magnoliopsida</taxon>
        <taxon>eudicotyledons</taxon>
        <taxon>Gunneridae</taxon>
        <taxon>Pentapetalae</taxon>
        <taxon>rosids</taxon>
        <taxon>malvids</taxon>
        <taxon>Sapindales</taxon>
        <taxon>Sapindaceae</taxon>
        <taxon>Hippocastanoideae</taxon>
        <taxon>Acereae</taxon>
        <taxon>Dipteronia</taxon>
    </lineage>
</organism>
<comment type="caution">
    <text evidence="2">The sequence shown here is derived from an EMBL/GenBank/DDBJ whole genome shotgun (WGS) entry which is preliminary data.</text>
</comment>
<dbReference type="AlphaFoldDB" id="A0AAD9XS85"/>
<evidence type="ECO:0000313" key="3">
    <source>
        <dbReference type="Proteomes" id="UP001280121"/>
    </source>
</evidence>
<keyword evidence="3" id="KW-1185">Reference proteome</keyword>
<evidence type="ECO:0000256" key="1">
    <source>
        <dbReference type="SAM" id="Phobius"/>
    </source>
</evidence>
<evidence type="ECO:0000313" key="2">
    <source>
        <dbReference type="EMBL" id="KAK2664217.1"/>
    </source>
</evidence>
<protein>
    <submittedName>
        <fullName evidence="2">Uncharacterized protein</fullName>
    </submittedName>
</protein>
<proteinExistence type="predicted"/>
<keyword evidence="1" id="KW-0812">Transmembrane</keyword>
<keyword evidence="1" id="KW-0472">Membrane</keyword>
<keyword evidence="1" id="KW-1133">Transmembrane helix</keyword>
<reference evidence="2" key="1">
    <citation type="journal article" date="2023" name="Plant J.">
        <title>Genome sequences and population genomics provide insights into the demographic history, inbreeding, and mutation load of two 'living fossil' tree species of Dipteronia.</title>
        <authorList>
            <person name="Feng Y."/>
            <person name="Comes H.P."/>
            <person name="Chen J."/>
            <person name="Zhu S."/>
            <person name="Lu R."/>
            <person name="Zhang X."/>
            <person name="Li P."/>
            <person name="Qiu J."/>
            <person name="Olsen K.M."/>
            <person name="Qiu Y."/>
        </authorList>
    </citation>
    <scope>NUCLEOTIDE SEQUENCE</scope>
    <source>
        <strain evidence="2">KIB01</strain>
    </source>
</reference>
<name>A0AAD9XS85_9ROSI</name>
<sequence>MDCCRETWCRKDNITSTWVASDIVSGLYMAVTKCYLELETATISRNHHSKALFNFVIFSSLISLLCSFLGSYFTTNYISQEGLRVFISSRSNLVAFLCLLGTQTYRIQSG</sequence>
<dbReference type="Proteomes" id="UP001280121">
    <property type="component" value="Unassembled WGS sequence"/>
</dbReference>
<dbReference type="EMBL" id="JANJYI010000001">
    <property type="protein sequence ID" value="KAK2664217.1"/>
    <property type="molecule type" value="Genomic_DNA"/>
</dbReference>
<feature type="transmembrane region" description="Helical" evidence="1">
    <location>
        <begin position="52"/>
        <end position="73"/>
    </location>
</feature>